<dbReference type="PANTHER" id="PTHR38681">
    <property type="entry name" value="RETROVIRUS-RELATED POL POLYPROTEIN FROM TRANSPOSON 412-LIKE PROTEIN-RELATED"/>
    <property type="match status" value="1"/>
</dbReference>
<name>A0A0C2IMV4_THEKT</name>
<dbReference type="Gene3D" id="3.30.420.10">
    <property type="entry name" value="Ribonuclease H-like superfamily/Ribonuclease H"/>
    <property type="match status" value="1"/>
</dbReference>
<dbReference type="Proteomes" id="UP000031668">
    <property type="component" value="Unassembled WGS sequence"/>
</dbReference>
<feature type="domain" description="Integrase catalytic" evidence="1">
    <location>
        <begin position="1"/>
        <end position="79"/>
    </location>
</feature>
<accession>A0A0C2IMV4</accession>
<reference evidence="2 3" key="1">
    <citation type="journal article" date="2014" name="Genome Biol. Evol.">
        <title>The genome of the myxosporean Thelohanellus kitauei shows adaptations to nutrient acquisition within its fish host.</title>
        <authorList>
            <person name="Yang Y."/>
            <person name="Xiong J."/>
            <person name="Zhou Z."/>
            <person name="Huo F."/>
            <person name="Miao W."/>
            <person name="Ran C."/>
            <person name="Liu Y."/>
            <person name="Zhang J."/>
            <person name="Feng J."/>
            <person name="Wang M."/>
            <person name="Wang M."/>
            <person name="Wang L."/>
            <person name="Yao B."/>
        </authorList>
    </citation>
    <scope>NUCLEOTIDE SEQUENCE [LARGE SCALE GENOMIC DNA]</scope>
    <source>
        <strain evidence="2">Wuqing</strain>
    </source>
</reference>
<dbReference type="InterPro" id="IPR012337">
    <property type="entry name" value="RNaseH-like_sf"/>
</dbReference>
<dbReference type="OrthoDB" id="775972at2759"/>
<proteinExistence type="predicted"/>
<sequence>MKLHRTTAYHPQANGHVERFNRHLKSFLRAILKNSNWLDELSWVFLGITTAVNEDLGFSSTQLVYGTLSVPGDFFDSFHRYPFNLIYNATVKNKSRSFITLSYIKTRK</sequence>
<dbReference type="GO" id="GO:0015074">
    <property type="term" value="P:DNA integration"/>
    <property type="evidence" value="ECO:0007669"/>
    <property type="project" value="InterPro"/>
</dbReference>
<dbReference type="EMBL" id="JWZT01003455">
    <property type="protein sequence ID" value="KII66739.1"/>
    <property type="molecule type" value="Genomic_DNA"/>
</dbReference>
<evidence type="ECO:0000259" key="1">
    <source>
        <dbReference type="PROSITE" id="PS50994"/>
    </source>
</evidence>
<protein>
    <recommendedName>
        <fullName evidence="1">Integrase catalytic domain-containing protein</fullName>
    </recommendedName>
</protein>
<comment type="caution">
    <text evidence="2">The sequence shown here is derived from an EMBL/GenBank/DDBJ whole genome shotgun (WGS) entry which is preliminary data.</text>
</comment>
<organism evidence="2 3">
    <name type="scientific">Thelohanellus kitauei</name>
    <name type="common">Myxosporean</name>
    <dbReference type="NCBI Taxonomy" id="669202"/>
    <lineage>
        <taxon>Eukaryota</taxon>
        <taxon>Metazoa</taxon>
        <taxon>Cnidaria</taxon>
        <taxon>Myxozoa</taxon>
        <taxon>Myxosporea</taxon>
        <taxon>Bivalvulida</taxon>
        <taxon>Platysporina</taxon>
        <taxon>Myxobolidae</taxon>
        <taxon>Thelohanellus</taxon>
    </lineage>
</organism>
<dbReference type="SUPFAM" id="SSF53098">
    <property type="entry name" value="Ribonuclease H-like"/>
    <property type="match status" value="1"/>
</dbReference>
<dbReference type="InterPro" id="IPR001584">
    <property type="entry name" value="Integrase_cat-core"/>
</dbReference>
<dbReference type="AlphaFoldDB" id="A0A0C2IMV4"/>
<dbReference type="PANTHER" id="PTHR38681:SF1">
    <property type="entry name" value="RETROVIRUS-RELATED POL POLYPROTEIN FROM TRANSPOSON 412-LIKE PROTEIN"/>
    <property type="match status" value="1"/>
</dbReference>
<dbReference type="InterPro" id="IPR036397">
    <property type="entry name" value="RNaseH_sf"/>
</dbReference>
<keyword evidence="3" id="KW-1185">Reference proteome</keyword>
<dbReference type="GO" id="GO:0003676">
    <property type="term" value="F:nucleic acid binding"/>
    <property type="evidence" value="ECO:0007669"/>
    <property type="project" value="InterPro"/>
</dbReference>
<evidence type="ECO:0000313" key="2">
    <source>
        <dbReference type="EMBL" id="KII66739.1"/>
    </source>
</evidence>
<gene>
    <name evidence="2" type="ORF">RF11_09330</name>
</gene>
<evidence type="ECO:0000313" key="3">
    <source>
        <dbReference type="Proteomes" id="UP000031668"/>
    </source>
</evidence>
<dbReference type="PROSITE" id="PS50994">
    <property type="entry name" value="INTEGRASE"/>
    <property type="match status" value="1"/>
</dbReference>